<dbReference type="OrthoDB" id="3685619at2"/>
<organism evidence="3 4">
    <name type="scientific">Kutzneria buriramensis</name>
    <dbReference type="NCBI Taxonomy" id="1045776"/>
    <lineage>
        <taxon>Bacteria</taxon>
        <taxon>Bacillati</taxon>
        <taxon>Actinomycetota</taxon>
        <taxon>Actinomycetes</taxon>
        <taxon>Pseudonocardiales</taxon>
        <taxon>Pseudonocardiaceae</taxon>
        <taxon>Kutzneria</taxon>
    </lineage>
</organism>
<feature type="transmembrane region" description="Helical" evidence="1">
    <location>
        <begin position="35"/>
        <end position="57"/>
    </location>
</feature>
<dbReference type="InterPro" id="IPR050039">
    <property type="entry name" value="MAB_1171c-like"/>
</dbReference>
<keyword evidence="1" id="KW-0812">Transmembrane</keyword>
<feature type="transmembrane region" description="Helical" evidence="1">
    <location>
        <begin position="103"/>
        <end position="124"/>
    </location>
</feature>
<evidence type="ECO:0000313" key="3">
    <source>
        <dbReference type="EMBL" id="REH31089.1"/>
    </source>
</evidence>
<name>A0A3E0GW44_9PSEU</name>
<keyword evidence="1" id="KW-1133">Transmembrane helix</keyword>
<evidence type="ECO:0000259" key="2">
    <source>
        <dbReference type="Pfam" id="PF20182"/>
    </source>
</evidence>
<feature type="transmembrane region" description="Helical" evidence="1">
    <location>
        <begin position="144"/>
        <end position="164"/>
    </location>
</feature>
<feature type="transmembrane region" description="Helical" evidence="1">
    <location>
        <begin position="69"/>
        <end position="91"/>
    </location>
</feature>
<evidence type="ECO:0000313" key="4">
    <source>
        <dbReference type="Proteomes" id="UP000256269"/>
    </source>
</evidence>
<dbReference type="InterPro" id="IPR046675">
    <property type="entry name" value="DUF6545"/>
</dbReference>
<sequence>MSIFNLVYIVCGALGIILLVYKLPDLRRRWSSPQLWSLCVLILATTLGMTLAAPVFVDMVYAATGVPNLAAPIVYSLEVAYSAAALCLVLFWRFPAEVAWRRVRWIVPCYAGVIVAMAVLFAVSDVHAIRQVDFITYYATEPTVAAFLVAFFVASLIADGALVYQCVKGGRMAAEAGLPWLRRGLRFYATAVWFGVICYVVLLVVIVLDWLGIRQFDPLSTAAPAFGALGIVPGVIGFILPIWGPRRPVFRRWARKWRGFFALRPLHRALRHVNPSAVTVAPGKALDPHHRVRRQLTELNEFRLGLGRYLDEGVREQALSRGRDAGLTGEALNAVVEAAQLKAAVTSARAGVAAPPRSTPVDETRDGDPEAEYNWWVSVARAYSHSPVVAAVVAADGAPNTKLVGG</sequence>
<dbReference type="NCBIfam" id="NF042915">
    <property type="entry name" value="MAB_1171c_fam"/>
    <property type="match status" value="1"/>
</dbReference>
<reference evidence="3 4" key="1">
    <citation type="submission" date="2018-08" db="EMBL/GenBank/DDBJ databases">
        <title>Genomic Encyclopedia of Archaeal and Bacterial Type Strains, Phase II (KMG-II): from individual species to whole genera.</title>
        <authorList>
            <person name="Goeker M."/>
        </authorList>
    </citation>
    <scope>NUCLEOTIDE SEQUENCE [LARGE SCALE GENOMIC DNA]</scope>
    <source>
        <strain evidence="3 4">DSM 45791</strain>
    </source>
</reference>
<protein>
    <recommendedName>
        <fullName evidence="2">DUF6545 domain-containing protein</fullName>
    </recommendedName>
</protein>
<keyword evidence="4" id="KW-1185">Reference proteome</keyword>
<dbReference type="Pfam" id="PF20182">
    <property type="entry name" value="DUF6545"/>
    <property type="match status" value="1"/>
</dbReference>
<accession>A0A3E0GW44</accession>
<dbReference type="Proteomes" id="UP000256269">
    <property type="component" value="Unassembled WGS sequence"/>
</dbReference>
<keyword evidence="1" id="KW-0472">Membrane</keyword>
<comment type="caution">
    <text evidence="3">The sequence shown here is derived from an EMBL/GenBank/DDBJ whole genome shotgun (WGS) entry which is preliminary data.</text>
</comment>
<dbReference type="EMBL" id="QUNO01000022">
    <property type="protein sequence ID" value="REH31089.1"/>
    <property type="molecule type" value="Genomic_DNA"/>
</dbReference>
<dbReference type="RefSeq" id="WP_147328897.1">
    <property type="nucleotide sequence ID" value="NZ_CP144376.1"/>
</dbReference>
<evidence type="ECO:0000256" key="1">
    <source>
        <dbReference type="SAM" id="Phobius"/>
    </source>
</evidence>
<feature type="transmembrane region" description="Helical" evidence="1">
    <location>
        <begin position="185"/>
        <end position="211"/>
    </location>
</feature>
<proteinExistence type="predicted"/>
<dbReference type="AlphaFoldDB" id="A0A3E0GW44"/>
<feature type="transmembrane region" description="Helical" evidence="1">
    <location>
        <begin position="223"/>
        <end position="243"/>
    </location>
</feature>
<gene>
    <name evidence="3" type="ORF">BCF44_122112</name>
</gene>
<feature type="domain" description="DUF6545" evidence="2">
    <location>
        <begin position="252"/>
        <end position="385"/>
    </location>
</feature>
<feature type="transmembrane region" description="Helical" evidence="1">
    <location>
        <begin position="6"/>
        <end position="23"/>
    </location>
</feature>